<dbReference type="PROSITE" id="PS51318">
    <property type="entry name" value="TAT"/>
    <property type="match status" value="1"/>
</dbReference>
<organism evidence="3">
    <name type="scientific">Leptolyngbya boryana CZ1</name>
    <dbReference type="NCBI Taxonomy" id="3060204"/>
    <lineage>
        <taxon>Bacteria</taxon>
        <taxon>Bacillati</taxon>
        <taxon>Cyanobacteriota</taxon>
        <taxon>Cyanophyceae</taxon>
        <taxon>Leptolyngbyales</taxon>
        <taxon>Leptolyngbyaceae</taxon>
        <taxon>Leptolyngbya group</taxon>
        <taxon>Leptolyngbya</taxon>
    </lineage>
</organism>
<evidence type="ECO:0000313" key="3">
    <source>
        <dbReference type="EMBL" id="WNZ44085.1"/>
    </source>
</evidence>
<dbReference type="InterPro" id="IPR011600">
    <property type="entry name" value="Pept_C14_caspase"/>
</dbReference>
<dbReference type="EMBL" id="CP130144">
    <property type="protein sequence ID" value="WNZ44085.1"/>
    <property type="molecule type" value="Genomic_DNA"/>
</dbReference>
<reference evidence="3" key="2">
    <citation type="submission" date="2023-07" db="EMBL/GenBank/DDBJ databases">
        <authorList>
            <person name="Bai X.-H."/>
            <person name="Wang H.-H."/>
            <person name="Wang J."/>
            <person name="Ma M.-Y."/>
            <person name="Hu H.-H."/>
            <person name="Song Z.-L."/>
            <person name="Ma H.-G."/>
            <person name="Fan Y."/>
            <person name="Du C.-Y."/>
            <person name="Xu J.-C."/>
        </authorList>
    </citation>
    <scope>NUCLEOTIDE SEQUENCE</scope>
    <source>
        <strain evidence="3">CZ1</strain>
    </source>
</reference>
<dbReference type="RefSeq" id="WP_316426272.1">
    <property type="nucleotide sequence ID" value="NZ_CP130144.1"/>
</dbReference>
<dbReference type="GO" id="GO:0004197">
    <property type="term" value="F:cysteine-type endopeptidase activity"/>
    <property type="evidence" value="ECO:0007669"/>
    <property type="project" value="InterPro"/>
</dbReference>
<evidence type="ECO:0000259" key="2">
    <source>
        <dbReference type="Pfam" id="PF14326"/>
    </source>
</evidence>
<dbReference type="InterPro" id="IPR006311">
    <property type="entry name" value="TAT_signal"/>
</dbReference>
<dbReference type="PANTHER" id="PTHR48104">
    <property type="entry name" value="METACASPASE-4"/>
    <property type="match status" value="1"/>
</dbReference>
<feature type="domain" description="DUF4384" evidence="2">
    <location>
        <begin position="592"/>
        <end position="676"/>
    </location>
</feature>
<dbReference type="SUPFAM" id="SSF52129">
    <property type="entry name" value="Caspase-like"/>
    <property type="match status" value="1"/>
</dbReference>
<dbReference type="GO" id="GO:0006508">
    <property type="term" value="P:proteolysis"/>
    <property type="evidence" value="ECO:0007669"/>
    <property type="project" value="InterPro"/>
</dbReference>
<dbReference type="PIRSF" id="PIRSF007398">
    <property type="entry name" value="Sll0148_caspase"/>
    <property type="match status" value="1"/>
</dbReference>
<protein>
    <submittedName>
        <fullName evidence="3">Caspase family protein</fullName>
    </submittedName>
</protein>
<sequence length="755" mass="81640">MAGMKRRHFLQATGSALATIGLSQWDVMRQGDRYGKVLAQGTPGRKLALLVGINGYSDSPLSGCVNDVLMQQKLLVHRFGFNPKDILIVSDDTQISQIKPTRSNILQAFEQHLWQARKGDVVVFHFSGHGSQVYDPNVEFEDKLNSTFVPIDRQVAQNGDRTIVSDIMGETLFLLMTKLQTENVTVVLDSCHSGGGKRGDVLIRAIGGGKNFDRSPEETAYQRKIRPAGMSDAELARLRRNVAKGVVISSTSRQQLAADQEFEGFKAGAFTYALTQYLWQATGNNTLESTIVPVSRMTKRISSQGQEPEFEAKKGSGNDQKPIYFLDKRLPPAEAIPTQIQGDRIELWLGGIAPRSLSAFGKGSTFTMVNPQGQSIGKVQLESRTGLNGVARLVGATRGTVDPQSSVVLQEDVRAIPKDLPMTIGLDTSLTAEEKQIATQTLPKLGQLIPVELSSRNSVGATYILGRVTPAIIKELQSQGVQPLPAVGSIALYSPMLELIPDSFSQAGESISEGLARLKPKFRALLAARLLKLVLNAESSRLKISAKMQILDGSSTEVGATAFTPRGGGEVRQQGAGSRKTKIINGIPQIPFGTAVRFDIQNQEDRDLYVTVFVVSSEGEMGLLFPNAYKSDIDSARISAGETRQLPNRSKGDGFKLVSQAPTGLAEVLIVASSQPIREALKSAEQLAKQRGTRGGQVLPLDKPLDFVGRLLQDVDRGGRGSRSLPLGAIEDRQVADAAQIAAVSITFQSVEKEA</sequence>
<dbReference type="InterPro" id="IPR050452">
    <property type="entry name" value="Metacaspase"/>
</dbReference>
<dbReference type="Pfam" id="PF14326">
    <property type="entry name" value="DUF4384"/>
    <property type="match status" value="1"/>
</dbReference>
<proteinExistence type="predicted"/>
<dbReference type="PANTHER" id="PTHR48104:SF30">
    <property type="entry name" value="METACASPASE-1"/>
    <property type="match status" value="1"/>
</dbReference>
<dbReference type="InterPro" id="IPR029030">
    <property type="entry name" value="Caspase-like_dom_sf"/>
</dbReference>
<evidence type="ECO:0000259" key="1">
    <source>
        <dbReference type="Pfam" id="PF00656"/>
    </source>
</evidence>
<gene>
    <name evidence="3" type="ORF">Q2T42_19845</name>
</gene>
<dbReference type="GO" id="GO:0005737">
    <property type="term" value="C:cytoplasm"/>
    <property type="evidence" value="ECO:0007669"/>
    <property type="project" value="TreeGrafter"/>
</dbReference>
<dbReference type="AlphaFoldDB" id="A0AA96WQI3"/>
<dbReference type="Gene3D" id="3.40.50.1460">
    <property type="match status" value="1"/>
</dbReference>
<dbReference type="Pfam" id="PF00656">
    <property type="entry name" value="Peptidase_C14"/>
    <property type="match status" value="1"/>
</dbReference>
<feature type="domain" description="Peptidase C14 caspase" evidence="1">
    <location>
        <begin position="45"/>
        <end position="312"/>
    </location>
</feature>
<name>A0AA96WQI3_LEPBY</name>
<dbReference type="InterPro" id="IPR025493">
    <property type="entry name" value="DUF4384"/>
</dbReference>
<reference evidence="3" key="1">
    <citation type="journal article" date="2023" name="Plants (Basel)">
        <title>Genomic Analysis of Leptolyngbya boryana CZ1 Reveals Efficient Carbon Fixation Modules.</title>
        <authorList>
            <person name="Bai X."/>
            <person name="Wang H."/>
            <person name="Cheng W."/>
            <person name="Wang J."/>
            <person name="Ma M."/>
            <person name="Hu H."/>
            <person name="Song Z."/>
            <person name="Ma H."/>
            <person name="Fan Y."/>
            <person name="Du C."/>
            <person name="Xu J."/>
        </authorList>
    </citation>
    <scope>NUCLEOTIDE SEQUENCE</scope>
    <source>
        <strain evidence="3">CZ1</strain>
    </source>
</reference>
<dbReference type="InterPro" id="IPR011189">
    <property type="entry name" value="UCP_caspase_lke"/>
</dbReference>
<accession>A0AA96WQI3</accession>